<evidence type="ECO:0000256" key="1">
    <source>
        <dbReference type="ARBA" id="ARBA00004170"/>
    </source>
</evidence>
<feature type="domain" description="AMP-binding enzyme C-terminal" evidence="9">
    <location>
        <begin position="470"/>
        <end position="544"/>
    </location>
</feature>
<proteinExistence type="predicted"/>
<accession>A0A7X2LTT3</accession>
<dbReference type="PROSITE" id="PS00455">
    <property type="entry name" value="AMP_BINDING"/>
    <property type="match status" value="1"/>
</dbReference>
<comment type="pathway">
    <text evidence="2">Lipid metabolism; fatty acid beta-oxidation.</text>
</comment>
<dbReference type="InterPro" id="IPR045851">
    <property type="entry name" value="AMP-bd_C_sf"/>
</dbReference>
<dbReference type="SUPFAM" id="SSF56801">
    <property type="entry name" value="Acetyl-CoA synthetase-like"/>
    <property type="match status" value="1"/>
</dbReference>
<organism evidence="10 11">
    <name type="scientific">Pseudoduganella rivuli</name>
    <dbReference type="NCBI Taxonomy" id="2666085"/>
    <lineage>
        <taxon>Bacteria</taxon>
        <taxon>Pseudomonadati</taxon>
        <taxon>Pseudomonadota</taxon>
        <taxon>Betaproteobacteria</taxon>
        <taxon>Burkholderiales</taxon>
        <taxon>Oxalobacteraceae</taxon>
        <taxon>Telluria group</taxon>
        <taxon>Pseudoduganella</taxon>
    </lineage>
</organism>
<dbReference type="Gene3D" id="2.30.38.10">
    <property type="entry name" value="Luciferase, Domain 3"/>
    <property type="match status" value="1"/>
</dbReference>
<dbReference type="Pfam" id="PF00501">
    <property type="entry name" value="AMP-binding"/>
    <property type="match status" value="1"/>
</dbReference>
<dbReference type="Gene3D" id="3.40.50.980">
    <property type="match status" value="2"/>
</dbReference>
<dbReference type="Proteomes" id="UP000446768">
    <property type="component" value="Unassembled WGS sequence"/>
</dbReference>
<dbReference type="GO" id="GO:0004467">
    <property type="term" value="F:long-chain fatty acid-CoA ligase activity"/>
    <property type="evidence" value="ECO:0007669"/>
    <property type="project" value="UniProtKB-EC"/>
</dbReference>
<dbReference type="GO" id="GO:0016020">
    <property type="term" value="C:membrane"/>
    <property type="evidence" value="ECO:0007669"/>
    <property type="project" value="UniProtKB-SubCell"/>
</dbReference>
<evidence type="ECO:0000313" key="10">
    <source>
        <dbReference type="EMBL" id="MRV74895.1"/>
    </source>
</evidence>
<dbReference type="AlphaFoldDB" id="A0A7X2LTT3"/>
<dbReference type="InterPro" id="IPR000873">
    <property type="entry name" value="AMP-dep_synth/lig_dom"/>
</dbReference>
<dbReference type="PANTHER" id="PTHR43767">
    <property type="entry name" value="LONG-CHAIN-FATTY-ACID--COA LIGASE"/>
    <property type="match status" value="1"/>
</dbReference>
<dbReference type="InterPro" id="IPR020845">
    <property type="entry name" value="AMP-binding_CS"/>
</dbReference>
<gene>
    <name evidence="10" type="ORF">GJ700_24585</name>
</gene>
<keyword evidence="11" id="KW-1185">Reference proteome</keyword>
<evidence type="ECO:0000256" key="3">
    <source>
        <dbReference type="ARBA" id="ARBA00022598"/>
    </source>
</evidence>
<dbReference type="InterPro" id="IPR050237">
    <property type="entry name" value="ATP-dep_AMP-bd_enzyme"/>
</dbReference>
<protein>
    <recommendedName>
        <fullName evidence="6">Long-chain-fatty-acid--CoA ligase</fullName>
        <ecNumber evidence="5">6.2.1.3</ecNumber>
    </recommendedName>
    <alternativeName>
        <fullName evidence="7">Long-chain acyl-CoA synthetase</fullName>
    </alternativeName>
</protein>
<evidence type="ECO:0000256" key="2">
    <source>
        <dbReference type="ARBA" id="ARBA00005005"/>
    </source>
</evidence>
<dbReference type="EC" id="6.2.1.3" evidence="5"/>
<dbReference type="PANTHER" id="PTHR43767:SF8">
    <property type="entry name" value="LONG-CHAIN-FATTY-ACID--COA LIGASE"/>
    <property type="match status" value="1"/>
</dbReference>
<dbReference type="RefSeq" id="WP_154378924.1">
    <property type="nucleotide sequence ID" value="NZ_WKJJ01000017.1"/>
</dbReference>
<sequence length="559" mass="60955">MDRHWIKHYPGHVNPHPDIPGLTVVDRFHEACTVHGSRPALAGLGTTMTFSQLQQHADEFTSWLQQSGFERGERIAIMLPNILPYPVCFFGALQGGYVVVNCNPLYTVRELTHQLADSGAKVIVVLENFAHVVQQVLPATQIEKVIVVSLGDLHGFKAPLVNLVARHVKHLVPAWDIDGHVLFGTVLKQGHSPHPRPVALTRDDIALLQYTGGTTGTSKGAILTHGNLAAHEALLEAWAMPSLQAMKDDGTVAMAIMPLYHISALMLVLVPSILHGVCCVLIANPRALDDLIKTMQHYRIGILSGINTLYNALLNHPDILKVDLTALRLCTAGGSATQHSVNERWHALTGMHICEGYGMSEASGALTVNRTDNVHFTGTGGMPLPLTDISIRDDAGQPLPLGTPGEVCAKGPQVMRGYWNRPEESAAALTADGFLRTGDIGYLDDTGLLHLVDRKKDMILVSGFNVFPNEVEEVLAMLPGVMEAAVIGVEDERSGEAVCAIVVPRDQSLTKDDVARHCRANLAPYKCPHIIEMQDTLPKTPVGKILRRALREQWMQRPH</sequence>
<keyword evidence="4" id="KW-0472">Membrane</keyword>
<keyword evidence="3" id="KW-0436">Ligase</keyword>
<reference evidence="10 11" key="1">
    <citation type="submission" date="2019-11" db="EMBL/GenBank/DDBJ databases">
        <title>Novel species isolated from a subtropical stream in China.</title>
        <authorList>
            <person name="Lu H."/>
        </authorList>
    </citation>
    <scope>NUCLEOTIDE SEQUENCE [LARGE SCALE GENOMIC DNA]</scope>
    <source>
        <strain evidence="10 11">FT92W</strain>
    </source>
</reference>
<evidence type="ECO:0000259" key="9">
    <source>
        <dbReference type="Pfam" id="PF13193"/>
    </source>
</evidence>
<dbReference type="Pfam" id="PF13193">
    <property type="entry name" value="AMP-binding_C"/>
    <property type="match status" value="1"/>
</dbReference>
<dbReference type="EMBL" id="WKJJ01000017">
    <property type="protein sequence ID" value="MRV74895.1"/>
    <property type="molecule type" value="Genomic_DNA"/>
</dbReference>
<evidence type="ECO:0000256" key="4">
    <source>
        <dbReference type="ARBA" id="ARBA00023136"/>
    </source>
</evidence>
<evidence type="ECO:0000256" key="7">
    <source>
        <dbReference type="ARBA" id="ARBA00042773"/>
    </source>
</evidence>
<name>A0A7X2LTT3_9BURK</name>
<comment type="caution">
    <text evidence="10">The sequence shown here is derived from an EMBL/GenBank/DDBJ whole genome shotgun (WGS) entry which is preliminary data.</text>
</comment>
<evidence type="ECO:0000256" key="6">
    <source>
        <dbReference type="ARBA" id="ARBA00039545"/>
    </source>
</evidence>
<dbReference type="Gene3D" id="3.30.300.30">
    <property type="match status" value="1"/>
</dbReference>
<evidence type="ECO:0000259" key="8">
    <source>
        <dbReference type="Pfam" id="PF00501"/>
    </source>
</evidence>
<feature type="domain" description="AMP-dependent synthetase/ligase" evidence="8">
    <location>
        <begin position="28"/>
        <end position="419"/>
    </location>
</feature>
<dbReference type="CDD" id="cd05936">
    <property type="entry name" value="FC-FACS_FadD_like"/>
    <property type="match status" value="1"/>
</dbReference>
<comment type="subcellular location">
    <subcellularLocation>
        <location evidence="1">Membrane</location>
        <topology evidence="1">Peripheral membrane protein</topology>
    </subcellularLocation>
</comment>
<evidence type="ECO:0000256" key="5">
    <source>
        <dbReference type="ARBA" id="ARBA00026121"/>
    </source>
</evidence>
<dbReference type="InterPro" id="IPR025110">
    <property type="entry name" value="AMP-bd_C"/>
</dbReference>
<evidence type="ECO:0000313" key="11">
    <source>
        <dbReference type="Proteomes" id="UP000446768"/>
    </source>
</evidence>